<dbReference type="PROSITE" id="PS50235">
    <property type="entry name" value="USP_3"/>
    <property type="match status" value="1"/>
</dbReference>
<feature type="domain" description="USP" evidence="16">
    <location>
        <begin position="158"/>
        <end position="493"/>
    </location>
</feature>
<reference evidence="18 19" key="2">
    <citation type="journal article" date="2010" name="Nucleic Acids Res.">
        <title>BeetleBase in 2010: revisions to provide comprehensive genomic information for Tribolium castaneum.</title>
        <authorList>
            <person name="Kim H.S."/>
            <person name="Murphy T."/>
            <person name="Xia J."/>
            <person name="Caragea D."/>
            <person name="Park Y."/>
            <person name="Beeman R.W."/>
            <person name="Lorenzen M.D."/>
            <person name="Butcher S."/>
            <person name="Manak J.R."/>
            <person name="Brown S.J."/>
        </authorList>
    </citation>
    <scope>GENOME REANNOTATION</scope>
    <source>
        <strain evidence="18 19">Georgia GA2</strain>
    </source>
</reference>
<keyword evidence="10" id="KW-0805">Transcription regulation</keyword>
<comment type="similarity">
    <text evidence="13">Belongs to the peptidase C19 family. UBP8 subfamily.</text>
</comment>
<evidence type="ECO:0000256" key="13">
    <source>
        <dbReference type="ARBA" id="ARBA00038490"/>
    </source>
</evidence>
<feature type="domain" description="UBP-type" evidence="17">
    <location>
        <begin position="4"/>
        <end position="120"/>
    </location>
</feature>
<dbReference type="InterPro" id="IPR050185">
    <property type="entry name" value="Ub_carboxyl-term_hydrolase"/>
</dbReference>
<dbReference type="InterPro" id="IPR001607">
    <property type="entry name" value="Znf_UBP"/>
</dbReference>
<evidence type="ECO:0000256" key="1">
    <source>
        <dbReference type="ARBA" id="ARBA00000707"/>
    </source>
</evidence>
<dbReference type="SUPFAM" id="SSF54001">
    <property type="entry name" value="Cysteine proteinases"/>
    <property type="match status" value="1"/>
</dbReference>
<evidence type="ECO:0000313" key="18">
    <source>
        <dbReference type="EMBL" id="EFA08994.2"/>
    </source>
</evidence>
<dbReference type="InterPro" id="IPR028889">
    <property type="entry name" value="USP"/>
</dbReference>
<evidence type="ECO:0000256" key="6">
    <source>
        <dbReference type="ARBA" id="ARBA00022786"/>
    </source>
</evidence>
<dbReference type="InterPro" id="IPR018200">
    <property type="entry name" value="USP_CS"/>
</dbReference>
<dbReference type="GO" id="GO:0004843">
    <property type="term" value="F:cysteine-type deubiquitinase activity"/>
    <property type="evidence" value="ECO:0000318"/>
    <property type="project" value="GO_Central"/>
</dbReference>
<keyword evidence="5 14" id="KW-0863">Zinc-finger</keyword>
<dbReference type="Gene3D" id="3.30.40.10">
    <property type="entry name" value="Zinc/RING finger domain, C3HC4 (zinc finger)"/>
    <property type="match status" value="1"/>
</dbReference>
<evidence type="ECO:0000256" key="2">
    <source>
        <dbReference type="ARBA" id="ARBA00004123"/>
    </source>
</evidence>
<dbReference type="PANTHER" id="PTHR21646">
    <property type="entry name" value="UBIQUITIN CARBOXYL-TERMINAL HYDROLASE"/>
    <property type="match status" value="1"/>
</dbReference>
<dbReference type="Pfam" id="PF02148">
    <property type="entry name" value="zf-UBP"/>
    <property type="match status" value="1"/>
</dbReference>
<dbReference type="GO" id="GO:0016579">
    <property type="term" value="P:protein deubiquitination"/>
    <property type="evidence" value="ECO:0007669"/>
    <property type="project" value="InterPro"/>
</dbReference>
<dbReference type="PROSITE" id="PS00972">
    <property type="entry name" value="USP_1"/>
    <property type="match status" value="1"/>
</dbReference>
<keyword evidence="7 15" id="KW-0378">Hydrolase</keyword>
<dbReference type="PANTHER" id="PTHR21646:SF33">
    <property type="entry name" value="UBIQUITIN CARBOXYL-TERMINAL HYDROLASE 22"/>
    <property type="match status" value="1"/>
</dbReference>
<dbReference type="GO" id="GO:0070461">
    <property type="term" value="C:SAGA-type complex"/>
    <property type="evidence" value="ECO:0007669"/>
    <property type="project" value="UniProtKB-ARBA"/>
</dbReference>
<dbReference type="Gene3D" id="3.90.70.10">
    <property type="entry name" value="Cysteine proteinases"/>
    <property type="match status" value="1"/>
</dbReference>
<organism evidence="18 19">
    <name type="scientific">Tribolium castaneum</name>
    <name type="common">Red flour beetle</name>
    <dbReference type="NCBI Taxonomy" id="7070"/>
    <lineage>
        <taxon>Eukaryota</taxon>
        <taxon>Metazoa</taxon>
        <taxon>Ecdysozoa</taxon>
        <taxon>Arthropoda</taxon>
        <taxon>Hexapoda</taxon>
        <taxon>Insecta</taxon>
        <taxon>Pterygota</taxon>
        <taxon>Neoptera</taxon>
        <taxon>Endopterygota</taxon>
        <taxon>Coleoptera</taxon>
        <taxon>Polyphaga</taxon>
        <taxon>Cucujiformia</taxon>
        <taxon>Tenebrionidae</taxon>
        <taxon>Tenebrionidae incertae sedis</taxon>
        <taxon>Tribolium</taxon>
    </lineage>
</organism>
<dbReference type="InParanoid" id="D6WYJ1"/>
<keyword evidence="9" id="KW-0862">Zinc</keyword>
<reference evidence="18 19" key="1">
    <citation type="journal article" date="2008" name="Nature">
        <title>The genome of the model beetle and pest Tribolium castaneum.</title>
        <authorList>
            <consortium name="Tribolium Genome Sequencing Consortium"/>
            <person name="Richards S."/>
            <person name="Gibbs R.A."/>
            <person name="Weinstock G.M."/>
            <person name="Brown S.J."/>
            <person name="Denell R."/>
            <person name="Beeman R.W."/>
            <person name="Gibbs R."/>
            <person name="Beeman R.W."/>
            <person name="Brown S.J."/>
            <person name="Bucher G."/>
            <person name="Friedrich M."/>
            <person name="Grimmelikhuijzen C.J."/>
            <person name="Klingler M."/>
            <person name="Lorenzen M."/>
            <person name="Richards S."/>
            <person name="Roth S."/>
            <person name="Schroder R."/>
            <person name="Tautz D."/>
            <person name="Zdobnov E.M."/>
            <person name="Muzny D."/>
            <person name="Gibbs R.A."/>
            <person name="Weinstock G.M."/>
            <person name="Attaway T."/>
            <person name="Bell S."/>
            <person name="Buhay C.J."/>
            <person name="Chandrabose M.N."/>
            <person name="Chavez D."/>
            <person name="Clerk-Blankenburg K.P."/>
            <person name="Cree A."/>
            <person name="Dao M."/>
            <person name="Davis C."/>
            <person name="Chacko J."/>
            <person name="Dinh H."/>
            <person name="Dugan-Rocha S."/>
            <person name="Fowler G."/>
            <person name="Garner T.T."/>
            <person name="Garnes J."/>
            <person name="Gnirke A."/>
            <person name="Hawes A."/>
            <person name="Hernandez J."/>
            <person name="Hines S."/>
            <person name="Holder M."/>
            <person name="Hume J."/>
            <person name="Jhangiani S.N."/>
            <person name="Joshi V."/>
            <person name="Khan Z.M."/>
            <person name="Jackson L."/>
            <person name="Kovar C."/>
            <person name="Kowis A."/>
            <person name="Lee S."/>
            <person name="Lewis L.R."/>
            <person name="Margolis J."/>
            <person name="Morgan M."/>
            <person name="Nazareth L.V."/>
            <person name="Nguyen N."/>
            <person name="Okwuonu G."/>
            <person name="Parker D."/>
            <person name="Richards S."/>
            <person name="Ruiz S.J."/>
            <person name="Santibanez J."/>
            <person name="Savard J."/>
            <person name="Scherer S.E."/>
            <person name="Schneider B."/>
            <person name="Sodergren E."/>
            <person name="Tautz D."/>
            <person name="Vattahil S."/>
            <person name="Villasana D."/>
            <person name="White C.S."/>
            <person name="Wright R."/>
            <person name="Park Y."/>
            <person name="Beeman R.W."/>
            <person name="Lord J."/>
            <person name="Oppert B."/>
            <person name="Lorenzen M."/>
            <person name="Brown S."/>
            <person name="Wang L."/>
            <person name="Savard J."/>
            <person name="Tautz D."/>
            <person name="Richards S."/>
            <person name="Weinstock G."/>
            <person name="Gibbs R.A."/>
            <person name="Liu Y."/>
            <person name="Worley K."/>
            <person name="Weinstock G."/>
            <person name="Elsik C.G."/>
            <person name="Reese J.T."/>
            <person name="Elhaik E."/>
            <person name="Landan G."/>
            <person name="Graur D."/>
            <person name="Arensburger P."/>
            <person name="Atkinson P."/>
            <person name="Beeman R.W."/>
            <person name="Beidler J."/>
            <person name="Brown S.J."/>
            <person name="Demuth J.P."/>
            <person name="Drury D.W."/>
            <person name="Du Y.Z."/>
            <person name="Fujiwara H."/>
            <person name="Lorenzen M."/>
            <person name="Maselli V."/>
            <person name="Osanai M."/>
            <person name="Park Y."/>
            <person name="Robertson H.M."/>
            <person name="Tu Z."/>
            <person name="Wang J.J."/>
            <person name="Wang S."/>
            <person name="Richards S."/>
            <person name="Song H."/>
            <person name="Zhang L."/>
            <person name="Sodergren E."/>
            <person name="Werner D."/>
            <person name="Stanke M."/>
            <person name="Morgenstern B."/>
            <person name="Solovyev V."/>
            <person name="Kosarev P."/>
            <person name="Brown G."/>
            <person name="Chen H.C."/>
            <person name="Ermolaeva O."/>
            <person name="Hlavina W."/>
            <person name="Kapustin Y."/>
            <person name="Kiryutin B."/>
            <person name="Kitts P."/>
            <person name="Maglott D."/>
            <person name="Pruitt K."/>
            <person name="Sapojnikov V."/>
            <person name="Souvorov A."/>
            <person name="Mackey A.J."/>
            <person name="Waterhouse R.M."/>
            <person name="Wyder S."/>
            <person name="Zdobnov E.M."/>
            <person name="Zdobnov E.M."/>
            <person name="Wyder S."/>
            <person name="Kriventseva E.V."/>
            <person name="Kadowaki T."/>
            <person name="Bork P."/>
            <person name="Aranda M."/>
            <person name="Bao R."/>
            <person name="Beermann A."/>
            <person name="Berns N."/>
            <person name="Bolognesi R."/>
            <person name="Bonneton F."/>
            <person name="Bopp D."/>
            <person name="Brown S.J."/>
            <person name="Bucher G."/>
            <person name="Butts T."/>
            <person name="Chaumot A."/>
            <person name="Denell R.E."/>
            <person name="Ferrier D.E."/>
            <person name="Friedrich M."/>
            <person name="Gordon C.M."/>
            <person name="Jindra M."/>
            <person name="Klingler M."/>
            <person name="Lan Q."/>
            <person name="Lattorff H.M."/>
            <person name="Laudet V."/>
            <person name="von Levetsow C."/>
            <person name="Liu Z."/>
            <person name="Lutz R."/>
            <person name="Lynch J.A."/>
            <person name="da Fonseca R.N."/>
            <person name="Posnien N."/>
            <person name="Reuter R."/>
            <person name="Roth S."/>
            <person name="Savard J."/>
            <person name="Schinko J.B."/>
            <person name="Schmitt C."/>
            <person name="Schoppmeier M."/>
            <person name="Schroder R."/>
            <person name="Shippy T.D."/>
            <person name="Simonnet F."/>
            <person name="Marques-Souza H."/>
            <person name="Tautz D."/>
            <person name="Tomoyasu Y."/>
            <person name="Trauner J."/>
            <person name="Van der Zee M."/>
            <person name="Vervoort M."/>
            <person name="Wittkopp N."/>
            <person name="Wimmer E.A."/>
            <person name="Yang X."/>
            <person name="Jones A.K."/>
            <person name="Sattelle D.B."/>
            <person name="Ebert P.R."/>
            <person name="Nelson D."/>
            <person name="Scott J.G."/>
            <person name="Beeman R.W."/>
            <person name="Muthukrishnan S."/>
            <person name="Kramer K.J."/>
            <person name="Arakane Y."/>
            <person name="Beeman R.W."/>
            <person name="Zhu Q."/>
            <person name="Hogenkamp D."/>
            <person name="Dixit R."/>
            <person name="Oppert B."/>
            <person name="Jiang H."/>
            <person name="Zou Z."/>
            <person name="Marshall J."/>
            <person name="Elpidina E."/>
            <person name="Vinokurov K."/>
            <person name="Oppert C."/>
            <person name="Zou Z."/>
            <person name="Evans J."/>
            <person name="Lu Z."/>
            <person name="Zhao P."/>
            <person name="Sumathipala N."/>
            <person name="Altincicek B."/>
            <person name="Vilcinskas A."/>
            <person name="Williams M."/>
            <person name="Hultmark D."/>
            <person name="Hetru C."/>
            <person name="Jiang H."/>
            <person name="Grimmelikhuijzen C.J."/>
            <person name="Hauser F."/>
            <person name="Cazzamali G."/>
            <person name="Williamson M."/>
            <person name="Park Y."/>
            <person name="Li B."/>
            <person name="Tanaka Y."/>
            <person name="Predel R."/>
            <person name="Neupert S."/>
            <person name="Schachtner J."/>
            <person name="Verleyen P."/>
            <person name="Raible F."/>
            <person name="Bork P."/>
            <person name="Friedrich M."/>
            <person name="Walden K.K."/>
            <person name="Robertson H.M."/>
            <person name="Angeli S."/>
            <person name="Foret S."/>
            <person name="Bucher G."/>
            <person name="Schuetz S."/>
            <person name="Maleszka R."/>
            <person name="Wimmer E.A."/>
            <person name="Beeman R.W."/>
            <person name="Lorenzen M."/>
            <person name="Tomoyasu Y."/>
            <person name="Miller S.C."/>
            <person name="Grossmann D."/>
            <person name="Bucher G."/>
        </authorList>
    </citation>
    <scope>NUCLEOTIDE SEQUENCE [LARGE SCALE GENOMIC DNA]</scope>
    <source>
        <strain evidence="18 19">Georgia GA2</strain>
    </source>
</reference>
<dbReference type="EMBL" id="KQ971362">
    <property type="protein sequence ID" value="EFA08994.2"/>
    <property type="molecule type" value="Genomic_DNA"/>
</dbReference>
<evidence type="ECO:0000256" key="8">
    <source>
        <dbReference type="ARBA" id="ARBA00022807"/>
    </source>
</evidence>
<gene>
    <name evidence="18" type="primary">AUGUSTUS-3.0.2_06701</name>
    <name evidence="18" type="ORF">TcasGA2_TC006701</name>
</gene>
<keyword evidence="3 15" id="KW-0645">Protease</keyword>
<comment type="catalytic activity">
    <reaction evidence="1 15">
        <text>Thiol-dependent hydrolysis of ester, thioester, amide, peptide and isopeptide bonds formed by the C-terminal Gly of ubiquitin (a 76-residue protein attached to proteins as an intracellular targeting signal).</text>
        <dbReference type="EC" id="3.4.19.12"/>
    </reaction>
</comment>
<comment type="subcellular location">
    <subcellularLocation>
        <location evidence="2">Nucleus</location>
    </subcellularLocation>
</comment>
<dbReference type="GO" id="GO:0006508">
    <property type="term" value="P:proteolysis"/>
    <property type="evidence" value="ECO:0007669"/>
    <property type="project" value="UniProtKB-KW"/>
</dbReference>
<dbReference type="GO" id="GO:0005829">
    <property type="term" value="C:cytosol"/>
    <property type="evidence" value="ECO:0000318"/>
    <property type="project" value="GO_Central"/>
</dbReference>
<dbReference type="Pfam" id="PF00443">
    <property type="entry name" value="UCH"/>
    <property type="match status" value="1"/>
</dbReference>
<dbReference type="GO" id="GO:0008270">
    <property type="term" value="F:zinc ion binding"/>
    <property type="evidence" value="ECO:0007669"/>
    <property type="project" value="UniProtKB-KW"/>
</dbReference>
<protein>
    <recommendedName>
        <fullName evidence="15">Ubiquitin carboxyl-terminal hydrolase</fullName>
        <ecNumber evidence="15">3.4.19.12</ecNumber>
    </recommendedName>
</protein>
<proteinExistence type="inferred from homology"/>
<evidence type="ECO:0000256" key="12">
    <source>
        <dbReference type="ARBA" id="ARBA00023242"/>
    </source>
</evidence>
<evidence type="ECO:0000256" key="14">
    <source>
        <dbReference type="PROSITE-ProRule" id="PRU00502"/>
    </source>
</evidence>
<dbReference type="PROSITE" id="PS50271">
    <property type="entry name" value="ZF_UBP"/>
    <property type="match status" value="1"/>
</dbReference>
<evidence type="ECO:0000259" key="17">
    <source>
        <dbReference type="PROSITE" id="PS50271"/>
    </source>
</evidence>
<evidence type="ECO:0000259" key="16">
    <source>
        <dbReference type="PROSITE" id="PS50235"/>
    </source>
</evidence>
<dbReference type="EC" id="3.4.19.12" evidence="15"/>
<evidence type="ECO:0000256" key="7">
    <source>
        <dbReference type="ARBA" id="ARBA00022801"/>
    </source>
</evidence>
<accession>D6WYJ1</accession>
<dbReference type="InterPro" id="IPR038765">
    <property type="entry name" value="Papain-like_cys_pep_sf"/>
</dbReference>
<evidence type="ECO:0000256" key="5">
    <source>
        <dbReference type="ARBA" id="ARBA00022771"/>
    </source>
</evidence>
<dbReference type="AlphaFoldDB" id="D6WYJ1"/>
<name>D6WYJ1_TRICA</name>
<dbReference type="FunFam" id="3.90.70.10:FF:000089">
    <property type="entry name" value="Ubiquitinyl hydrolase 1"/>
    <property type="match status" value="1"/>
</dbReference>
<evidence type="ECO:0000256" key="10">
    <source>
        <dbReference type="ARBA" id="ARBA00023015"/>
    </source>
</evidence>
<keyword evidence="8 15" id="KW-0788">Thiol protease</keyword>
<dbReference type="InterPro" id="IPR013083">
    <property type="entry name" value="Znf_RING/FYVE/PHD"/>
</dbReference>
<evidence type="ECO:0000256" key="4">
    <source>
        <dbReference type="ARBA" id="ARBA00022723"/>
    </source>
</evidence>
<evidence type="ECO:0000256" key="3">
    <source>
        <dbReference type="ARBA" id="ARBA00022670"/>
    </source>
</evidence>
<dbReference type="OMA" id="TEKHIHE"/>
<dbReference type="InterPro" id="IPR001394">
    <property type="entry name" value="Peptidase_C19_UCH"/>
</dbReference>
<dbReference type="PROSITE" id="PS00973">
    <property type="entry name" value="USP_2"/>
    <property type="match status" value="1"/>
</dbReference>
<evidence type="ECO:0000313" key="19">
    <source>
        <dbReference type="Proteomes" id="UP000007266"/>
    </source>
</evidence>
<dbReference type="GO" id="GO:0005634">
    <property type="term" value="C:nucleus"/>
    <property type="evidence" value="ECO:0000318"/>
    <property type="project" value="GO_Central"/>
</dbReference>
<dbReference type="SUPFAM" id="SSF57850">
    <property type="entry name" value="RING/U-box"/>
    <property type="match status" value="1"/>
</dbReference>
<dbReference type="HOGENOM" id="CLU_008279_11_0_1"/>
<keyword evidence="11" id="KW-0804">Transcription</keyword>
<evidence type="ECO:0000256" key="15">
    <source>
        <dbReference type="RuleBase" id="RU366025"/>
    </source>
</evidence>
<keyword evidence="4" id="KW-0479">Metal-binding</keyword>
<dbReference type="FunCoup" id="D6WYJ1">
    <property type="interactions" value="843"/>
</dbReference>
<dbReference type="STRING" id="7070.D6WYJ1"/>
<evidence type="ECO:0000256" key="9">
    <source>
        <dbReference type="ARBA" id="ARBA00022833"/>
    </source>
</evidence>
<dbReference type="GO" id="GO:0031647">
    <property type="term" value="P:regulation of protein stability"/>
    <property type="evidence" value="ECO:0000318"/>
    <property type="project" value="GO_Central"/>
</dbReference>
<keyword evidence="12" id="KW-0539">Nucleus</keyword>
<evidence type="ECO:0000256" key="11">
    <source>
        <dbReference type="ARBA" id="ARBA00023163"/>
    </source>
</evidence>
<keyword evidence="19" id="KW-1185">Reference proteome</keyword>
<dbReference type="Proteomes" id="UP000007266">
    <property type="component" value="Linkage group 8"/>
</dbReference>
<keyword evidence="6 15" id="KW-0833">Ubl conjugation pathway</keyword>
<sequence length="498" mass="57138">MSIVGCQHLQSYKKTSKNKNTFKWIHAVFVVNSTSKSLKTKLCNSRCRVCKKRGPFLHACLECVFFGCHKHIREHAKSQKHSMSMDLTYGQMHCNQCHDYIYDSEIDAIANDNKMKSKTCKKRLFEIDTWNPTSDERDYLRSKTKKICITPDSTIGLRGLLNLGQTCFMNCIVQALMHTPLLRDYFLTEEHNCKGMSGRCLVCEVSKLFQEFYNGTRVPLALHELLHLIWTHARHLAGYEQQDAHEFFIATLDVLHQHCLETMPDLKPVNVGKNSRCPCIIDQIFTGGLQSDVVCQKCNGVSTTIDPISDFSLDLGPVTVGGRPPTSLVDCLERFTRAEHLGENSKIMCSNCQSKQESTKQLTMNTLPIVISFHLKRFQHMNEVKTHTKSKQKSLISSQMEKKISTTISFPEMLDMTPFMSRSKTDSPFPSDNRYSLFAVINHIGNSINVGHYTAYVRQLQDYWYKCDDHVITRATLKEVLDSEGYLLFYHKHVLDYD</sequence>